<name>A0A0B6A8B1_PRIM2</name>
<reference evidence="1 2" key="1">
    <citation type="journal article" date="2015" name="Genome Announc.">
        <title>Complete genome sequences for 35 biothreat assay-relevant bacillus species.</title>
        <authorList>
            <person name="Johnson S.L."/>
            <person name="Daligault H.E."/>
            <person name="Davenport K.W."/>
            <person name="Jaissle J."/>
            <person name="Frey K.G."/>
            <person name="Ladner J.T."/>
            <person name="Broomall S.M."/>
            <person name="Bishop-Lilly K.A."/>
            <person name="Bruce D.C."/>
            <person name="Gibbons H.S."/>
            <person name="Coyne S.R."/>
            <person name="Lo C.C."/>
            <person name="Meincke L."/>
            <person name="Munk A.C."/>
            <person name="Koroleva G.I."/>
            <person name="Rosenzweig C.N."/>
            <person name="Palacios G.F."/>
            <person name="Redden C.L."/>
            <person name="Minogue T.D."/>
            <person name="Chain P.S."/>
        </authorList>
    </citation>
    <scope>NUCLEOTIDE SEQUENCE [LARGE SCALE GENOMIC DNA]</scope>
    <source>
        <strain evidence="2">ATCC 14581 / DSM 32 / JCM 2506 / NBRC 15308 / NCIMB 9376 / NCTC 10342 / NRRL B-14308 / VKM B-512</strain>
    </source>
</reference>
<dbReference type="HOGENOM" id="CLU_1891976_0_0_9"/>
<dbReference type="KEGG" id="bmeg:BG04_1924"/>
<protein>
    <submittedName>
        <fullName evidence="1">YugN-like family protein</fullName>
    </submittedName>
</protein>
<gene>
    <name evidence="1" type="ORF">BG04_1924</name>
</gene>
<dbReference type="RefSeq" id="WP_016765797.1">
    <property type="nucleotide sequence ID" value="NZ_BCVB01000009.1"/>
</dbReference>
<organism evidence="1 2">
    <name type="scientific">Priestia megaterium (strain ATCC 14581 / DSM 32 / CCUG 1817 / JCM 2506 / NBRC 15308 / NCIMB 9376 / NCTC 10342 / NRRL B-14308 / VKM B-512 / Ford 19)</name>
    <name type="common">Bacillus megaterium</name>
    <dbReference type="NCBI Taxonomy" id="1348623"/>
    <lineage>
        <taxon>Bacteria</taxon>
        <taxon>Bacillati</taxon>
        <taxon>Bacillota</taxon>
        <taxon>Bacilli</taxon>
        <taxon>Bacillales</taxon>
        <taxon>Bacillaceae</taxon>
        <taxon>Priestia</taxon>
    </lineage>
</organism>
<dbReference type="InterPro" id="IPR036491">
    <property type="entry name" value="YugN-like_sf"/>
</dbReference>
<dbReference type="InterPro" id="IPR014967">
    <property type="entry name" value="Uncharacterised_YugN-like"/>
</dbReference>
<sequence length="134" mass="15105">MIELSSRLEGTLFKLYELEKTLKPLGYNIGGNWDYDHGSFDYKMNDEVGYQFLRIPFTATNGELDSKGTTVQIGTPFLLSHKYQIGLDDDVHNGNVSASFNQFAEPQDADASFPEKYISLGEELIREAEDALLQ</sequence>
<dbReference type="Pfam" id="PF08868">
    <property type="entry name" value="YugN"/>
    <property type="match status" value="1"/>
</dbReference>
<dbReference type="SUPFAM" id="SSF160755">
    <property type="entry name" value="YugN-like"/>
    <property type="match status" value="1"/>
</dbReference>
<accession>A0A0B6A8B1</accession>
<evidence type="ECO:0000313" key="2">
    <source>
        <dbReference type="Proteomes" id="UP000031829"/>
    </source>
</evidence>
<dbReference type="AlphaFoldDB" id="A0A0B6A8B1"/>
<proteinExistence type="predicted"/>
<dbReference type="Gene3D" id="3.30.310.100">
    <property type="entry name" value="YugN-like"/>
    <property type="match status" value="1"/>
</dbReference>
<evidence type="ECO:0000313" key="1">
    <source>
        <dbReference type="EMBL" id="AJI21180.1"/>
    </source>
</evidence>
<dbReference type="GeneID" id="93645391"/>
<dbReference type="EMBL" id="CP009920">
    <property type="protein sequence ID" value="AJI21180.1"/>
    <property type="molecule type" value="Genomic_DNA"/>
</dbReference>
<dbReference type="Proteomes" id="UP000031829">
    <property type="component" value="Chromosome"/>
</dbReference>